<feature type="domain" description="PKD" evidence="4">
    <location>
        <begin position="615"/>
        <end position="661"/>
    </location>
</feature>
<dbReference type="InterPro" id="IPR026371">
    <property type="entry name" value="PGF_CTERM"/>
</dbReference>
<dbReference type="SUPFAM" id="SSF88713">
    <property type="entry name" value="Glycoside hydrolase/deacetylase"/>
    <property type="match status" value="1"/>
</dbReference>
<dbReference type="KEGG" id="mhor:MSHOH_2266"/>
<dbReference type="InterPro" id="IPR011330">
    <property type="entry name" value="Glyco_hydro/deAcase_b/a-brl"/>
</dbReference>
<dbReference type="Pfam" id="PF18911">
    <property type="entry name" value="PKD_4"/>
    <property type="match status" value="4"/>
</dbReference>
<dbReference type="InterPro" id="IPR022409">
    <property type="entry name" value="PKD/Chitinase_dom"/>
</dbReference>
<keyword evidence="1" id="KW-0732">Signal</keyword>
<sequence length="897" mass="97038">MDGQNVNDTPDAYYKWDDTQVLYAVEIDDQSNVSLESIKAGIDYAIANEYVLLLYGHVITSGTPAEYQTSTSKLEEILSYTKAQGGDFYLLGDLGNSSWSSATSNVTANFTISADTIVAGGDVTFVGYSINQTSEFLDFGDGTSSTSANVTHTYATPGTYNAVLTVTNGIHSHSITKTIIVTTGRTGGVALSWDDVQNIGPCYENLATFQTYNASCTMNINNLSAWGQGTTDNLSALHNAGWEIAGHGYNHLNSIEFLNNSTSEEWLNQEIFPNIAEITGYGYPVYSLAYPYSSRNETTDSLLAPYFRTLRSTNFETVNVNESNAYYKWDDARVVYGVEIDDQSNVSLESIKYGIDYAMQHGYVLVLYGHAITSNVTGEYQTSTSRLESILNYTNQKNGTFYLMGDLGNSSWVPSGRFSNVIANFTVSSDNVYTGENVTFADYSVNHTIQLLDFGDGSNSSTANVVHKYTTPGTYTVNLTVTNDVSNQSITKTITVIQSTPPVANFTSNLTTGLAPLDVAFTDASTGLPTPTSWLWDFGDGYNSTEQSPKHTYSAAGSYTVNLTVSNLNSTTSTTATITVLNESNVLPVANFSMSVTRGDAPLSVTFTDLSQYATSWTWDFGDGASSTDQNPTHEYSSAGTYTVKLTAKNANGENSTTAQIIADRKSSGGSSNGGGGGGGGSPEPARNVEVKELSQVSITNGKAVQFDFTKNATCVVSVGFDAKKTVGKTTTIVEQLKNKSTLVSNLSDGVVYKYFNVWVGNSGFATSANIENPALCFKVEKAWIKDKNIDKDSITLNRYSNKTWEKLPASLSGEDNKYLYFKSSVPGYSFFAITGKMTSNEEDESHTGEATPNSGTQEQDNTEPGIEPDGDSKITPGFEMIYCILGLLGVFLYRRK</sequence>
<evidence type="ECO:0000313" key="6">
    <source>
        <dbReference type="Proteomes" id="UP000033101"/>
    </source>
</evidence>
<dbReference type="InterPro" id="IPR000601">
    <property type="entry name" value="PKD_dom"/>
</dbReference>
<dbReference type="PANTHER" id="PTHR36842:SF1">
    <property type="entry name" value="PROTEIN TOLB"/>
    <property type="match status" value="1"/>
</dbReference>
<dbReference type="GO" id="GO:0005975">
    <property type="term" value="P:carbohydrate metabolic process"/>
    <property type="evidence" value="ECO:0007669"/>
    <property type="project" value="InterPro"/>
</dbReference>
<feature type="transmembrane region" description="Helical" evidence="3">
    <location>
        <begin position="875"/>
        <end position="894"/>
    </location>
</feature>
<feature type="domain" description="PKD" evidence="4">
    <location>
        <begin position="502"/>
        <end position="580"/>
    </location>
</feature>
<dbReference type="HOGENOM" id="CLU_009318_4_1_2"/>
<keyword evidence="6" id="KW-1185">Reference proteome</keyword>
<dbReference type="InterPro" id="IPR002509">
    <property type="entry name" value="NODB_dom"/>
</dbReference>
<proteinExistence type="predicted"/>
<evidence type="ECO:0000259" key="4">
    <source>
        <dbReference type="PROSITE" id="PS50093"/>
    </source>
</evidence>
<dbReference type="SUPFAM" id="SSF49299">
    <property type="entry name" value="PKD domain"/>
    <property type="match status" value="4"/>
</dbReference>
<dbReference type="GO" id="GO:0016810">
    <property type="term" value="F:hydrolase activity, acting on carbon-nitrogen (but not peptide) bonds"/>
    <property type="evidence" value="ECO:0007669"/>
    <property type="project" value="InterPro"/>
</dbReference>
<accession>A0A0E3SAK8</accession>
<feature type="region of interest" description="Disordered" evidence="2">
    <location>
        <begin position="842"/>
        <end position="874"/>
    </location>
</feature>
<feature type="compositionally biased region" description="Polar residues" evidence="2">
    <location>
        <begin position="849"/>
        <end position="860"/>
    </location>
</feature>
<keyword evidence="3" id="KW-1133">Transmembrane helix</keyword>
<dbReference type="Proteomes" id="UP000033101">
    <property type="component" value="Chromosome"/>
</dbReference>
<dbReference type="SMART" id="SM00089">
    <property type="entry name" value="PKD"/>
    <property type="match status" value="4"/>
</dbReference>
<keyword evidence="3" id="KW-0472">Membrane</keyword>
<dbReference type="FunFam" id="2.60.40.10:FF:000270">
    <property type="entry name" value="Cell surface protein"/>
    <property type="match status" value="2"/>
</dbReference>
<feature type="compositionally biased region" description="Gly residues" evidence="2">
    <location>
        <begin position="671"/>
        <end position="682"/>
    </location>
</feature>
<dbReference type="Gene3D" id="2.60.40.10">
    <property type="entry name" value="Immunoglobulins"/>
    <property type="match status" value="4"/>
</dbReference>
<dbReference type="STRING" id="1434110.MSHOH_2266"/>
<name>A0A0E3SAK8_9EURY</name>
<dbReference type="CDD" id="cd00146">
    <property type="entry name" value="PKD"/>
    <property type="match status" value="4"/>
</dbReference>
<gene>
    <name evidence="5" type="ORF">MSHOH_2266</name>
</gene>
<dbReference type="Gene3D" id="3.20.20.370">
    <property type="entry name" value="Glycoside hydrolase/deacetylase"/>
    <property type="match status" value="1"/>
</dbReference>
<dbReference type="PANTHER" id="PTHR36842">
    <property type="entry name" value="PROTEIN TOLB HOMOLOG"/>
    <property type="match status" value="1"/>
</dbReference>
<protein>
    <submittedName>
        <fullName evidence="5">Cell surface protein</fullName>
    </submittedName>
</protein>
<evidence type="ECO:0000256" key="1">
    <source>
        <dbReference type="ARBA" id="ARBA00022729"/>
    </source>
</evidence>
<dbReference type="PROSITE" id="PS50093">
    <property type="entry name" value="PKD"/>
    <property type="match status" value="4"/>
</dbReference>
<dbReference type="PATRIC" id="fig|1434110.4.peg.2893"/>
<dbReference type="InterPro" id="IPR026453">
    <property type="entry name" value="PGF_pre_PGF"/>
</dbReference>
<dbReference type="Pfam" id="PF01522">
    <property type="entry name" value="Polysacc_deac_1"/>
    <property type="match status" value="1"/>
</dbReference>
<organism evidence="5 6">
    <name type="scientific">Methanosarcina horonobensis HB-1 = JCM 15518</name>
    <dbReference type="NCBI Taxonomy" id="1434110"/>
    <lineage>
        <taxon>Archaea</taxon>
        <taxon>Methanobacteriati</taxon>
        <taxon>Methanobacteriota</taxon>
        <taxon>Stenosarchaea group</taxon>
        <taxon>Methanomicrobia</taxon>
        <taxon>Methanosarcinales</taxon>
        <taxon>Methanosarcinaceae</taxon>
        <taxon>Methanosarcina</taxon>
    </lineage>
</organism>
<dbReference type="EMBL" id="CP009516">
    <property type="protein sequence ID" value="AKB78749.1"/>
    <property type="molecule type" value="Genomic_DNA"/>
</dbReference>
<feature type="region of interest" description="Disordered" evidence="2">
    <location>
        <begin position="665"/>
        <end position="686"/>
    </location>
</feature>
<dbReference type="InterPro" id="IPR013783">
    <property type="entry name" value="Ig-like_fold"/>
</dbReference>
<feature type="domain" description="PKD" evidence="4">
    <location>
        <begin position="138"/>
        <end position="182"/>
    </location>
</feature>
<keyword evidence="3" id="KW-0812">Transmembrane</keyword>
<evidence type="ECO:0000313" key="5">
    <source>
        <dbReference type="EMBL" id="AKB78749.1"/>
    </source>
</evidence>
<dbReference type="InterPro" id="IPR035986">
    <property type="entry name" value="PKD_dom_sf"/>
</dbReference>
<dbReference type="AlphaFoldDB" id="A0A0E3SAK8"/>
<feature type="domain" description="PKD" evidence="4">
    <location>
        <begin position="453"/>
        <end position="496"/>
    </location>
</feature>
<evidence type="ECO:0000256" key="3">
    <source>
        <dbReference type="SAM" id="Phobius"/>
    </source>
</evidence>
<reference evidence="5 6" key="1">
    <citation type="submission" date="2014-07" db="EMBL/GenBank/DDBJ databases">
        <title>Methanogenic archaea and the global carbon cycle.</title>
        <authorList>
            <person name="Henriksen J.R."/>
            <person name="Luke J."/>
            <person name="Reinhart S."/>
            <person name="Benedict M.N."/>
            <person name="Youngblut N.D."/>
            <person name="Metcalf M.E."/>
            <person name="Whitaker R.J."/>
            <person name="Metcalf W.W."/>
        </authorList>
    </citation>
    <scope>NUCLEOTIDE SEQUENCE [LARGE SCALE GENOMIC DNA]</scope>
    <source>
        <strain evidence="5 6">HB-1</strain>
    </source>
</reference>
<dbReference type="Pfam" id="PF18204">
    <property type="entry name" value="PGF-CTERM"/>
    <property type="match status" value="1"/>
</dbReference>
<dbReference type="NCBIfam" id="TIGR04213">
    <property type="entry name" value="PGF_pre_PGF"/>
    <property type="match status" value="1"/>
</dbReference>
<evidence type="ECO:0000256" key="2">
    <source>
        <dbReference type="SAM" id="MobiDB-lite"/>
    </source>
</evidence>